<dbReference type="EMBL" id="JABFUD020000002">
    <property type="protein sequence ID" value="KAI5083259.1"/>
    <property type="molecule type" value="Genomic_DNA"/>
</dbReference>
<gene>
    <name evidence="2" type="ORF">GOP47_0003002</name>
</gene>
<feature type="region of interest" description="Disordered" evidence="1">
    <location>
        <begin position="1"/>
        <end position="69"/>
    </location>
</feature>
<accession>A0A9D4ZPP4</accession>
<dbReference type="Proteomes" id="UP000886520">
    <property type="component" value="Chromosome 3"/>
</dbReference>
<name>A0A9D4ZPP4_ADICA</name>
<protein>
    <submittedName>
        <fullName evidence="2">Uncharacterized protein</fullName>
    </submittedName>
</protein>
<dbReference type="AlphaFoldDB" id="A0A9D4ZPP4"/>
<evidence type="ECO:0000256" key="1">
    <source>
        <dbReference type="SAM" id="MobiDB-lite"/>
    </source>
</evidence>
<reference evidence="2" key="1">
    <citation type="submission" date="2021-01" db="EMBL/GenBank/DDBJ databases">
        <title>Adiantum capillus-veneris genome.</title>
        <authorList>
            <person name="Fang Y."/>
            <person name="Liao Q."/>
        </authorList>
    </citation>
    <scope>NUCLEOTIDE SEQUENCE</scope>
    <source>
        <strain evidence="2">H3</strain>
        <tissue evidence="2">Leaf</tissue>
    </source>
</reference>
<evidence type="ECO:0000313" key="3">
    <source>
        <dbReference type="Proteomes" id="UP000886520"/>
    </source>
</evidence>
<feature type="compositionally biased region" description="Basic and acidic residues" evidence="1">
    <location>
        <begin position="22"/>
        <end position="39"/>
    </location>
</feature>
<keyword evidence="3" id="KW-1185">Reference proteome</keyword>
<sequence>MGKHCTKFGGGASKRRARTRQGAHDPPTRELKPEERRSEAQQPHGTGDSGGKQAKQQAGRWQKLANRGNARLPLNARTCTRACVREGGARQCPYNRLGGQYAMEAQMGRSHNGSLLPHLGANGYLAQLGHRADRAGREEEVWTLLDLPFLALPCQAIIPNLRAPQPIAVSRLQPSSLVKVLSTDNPNTDPWNYFFHIEIFIGLSFVRHSSTVVPTLAARLFAALLKAAR</sequence>
<proteinExistence type="predicted"/>
<organism evidence="2 3">
    <name type="scientific">Adiantum capillus-veneris</name>
    <name type="common">Maidenhair fern</name>
    <dbReference type="NCBI Taxonomy" id="13818"/>
    <lineage>
        <taxon>Eukaryota</taxon>
        <taxon>Viridiplantae</taxon>
        <taxon>Streptophyta</taxon>
        <taxon>Embryophyta</taxon>
        <taxon>Tracheophyta</taxon>
        <taxon>Polypodiopsida</taxon>
        <taxon>Polypodiidae</taxon>
        <taxon>Polypodiales</taxon>
        <taxon>Pteridineae</taxon>
        <taxon>Pteridaceae</taxon>
        <taxon>Vittarioideae</taxon>
        <taxon>Adiantum</taxon>
    </lineage>
</organism>
<comment type="caution">
    <text evidence="2">The sequence shown here is derived from an EMBL/GenBank/DDBJ whole genome shotgun (WGS) entry which is preliminary data.</text>
</comment>
<evidence type="ECO:0000313" key="2">
    <source>
        <dbReference type="EMBL" id="KAI5083259.1"/>
    </source>
</evidence>